<proteinExistence type="inferred from homology"/>
<evidence type="ECO:0000256" key="5">
    <source>
        <dbReference type="ARBA" id="ARBA00023002"/>
    </source>
</evidence>
<dbReference type="CDD" id="cd02062">
    <property type="entry name" value="Nitro_FMN_reductase"/>
    <property type="match status" value="1"/>
</dbReference>
<evidence type="ECO:0000313" key="7">
    <source>
        <dbReference type="EMBL" id="MTV50937.1"/>
    </source>
</evidence>
<dbReference type="Pfam" id="PF14512">
    <property type="entry name" value="TM1586_NiRdase"/>
    <property type="match status" value="1"/>
</dbReference>
<evidence type="ECO:0000256" key="3">
    <source>
        <dbReference type="ARBA" id="ARBA00022630"/>
    </source>
</evidence>
<comment type="caution">
    <text evidence="7">The sequence shown here is derived from an EMBL/GenBank/DDBJ whole genome shotgun (WGS) entry which is preliminary data.</text>
</comment>
<gene>
    <name evidence="7" type="ORF">GJ688_18635</name>
</gene>
<dbReference type="OrthoDB" id="9814075at2"/>
<keyword evidence="4" id="KW-0288">FMN</keyword>
<dbReference type="Proteomes" id="UP000430670">
    <property type="component" value="Unassembled WGS sequence"/>
</dbReference>
<feature type="domain" description="Putative nitroreductase TM1586" evidence="6">
    <location>
        <begin position="10"/>
        <end position="241"/>
    </location>
</feature>
<evidence type="ECO:0000259" key="6">
    <source>
        <dbReference type="Pfam" id="PF14512"/>
    </source>
</evidence>
<sequence length="265" mass="29335">MDIPVKRWFDAIPQRRSRRNYTGQTLPPHIRQQISEFIESWNGIVGGARIVFVPQNPDKVFKGAVGSYGKIKNAPAYAAFIGDMSHPNVQENTGYLGEGFILEMTALGMATCWVGGMFDPKVVEEHIRLEATEKVLSVTPIGYATKDYSFQEKLMAGLASGQKRKELEDLCLTPGTGTCPPWVKSALKAAQLSPSAVNRQPWRFSVEDQAIQISVDNGKDTYHIAKRLDCGIAMLHLEVGAMFKGMKGSWKSVKSPDVARFEVMP</sequence>
<evidence type="ECO:0000256" key="4">
    <source>
        <dbReference type="ARBA" id="ARBA00022643"/>
    </source>
</evidence>
<keyword evidence="8" id="KW-1185">Reference proteome</keyword>
<reference evidence="7 8" key="1">
    <citation type="submission" date="2019-11" db="EMBL/GenBank/DDBJ databases">
        <title>Whole-genome sequence of a the green, strictly anaerobic photosynthetic bacterium Heliobacillus mobilis DSM 6151.</title>
        <authorList>
            <person name="Kyndt J.A."/>
            <person name="Meyer T.E."/>
        </authorList>
    </citation>
    <scope>NUCLEOTIDE SEQUENCE [LARGE SCALE GENOMIC DNA]</scope>
    <source>
        <strain evidence="7 8">DSM 6151</strain>
    </source>
</reference>
<organism evidence="7 8">
    <name type="scientific">Heliobacterium mobile</name>
    <name type="common">Heliobacillus mobilis</name>
    <dbReference type="NCBI Taxonomy" id="28064"/>
    <lineage>
        <taxon>Bacteria</taxon>
        <taxon>Bacillati</taxon>
        <taxon>Bacillota</taxon>
        <taxon>Clostridia</taxon>
        <taxon>Eubacteriales</taxon>
        <taxon>Heliobacteriaceae</taxon>
        <taxon>Heliobacterium</taxon>
    </lineage>
</organism>
<dbReference type="AlphaFoldDB" id="A0A6I3SSB8"/>
<evidence type="ECO:0000256" key="1">
    <source>
        <dbReference type="ARBA" id="ARBA00001917"/>
    </source>
</evidence>
<dbReference type="PANTHER" id="PTHR43673">
    <property type="entry name" value="NAD(P)H NITROREDUCTASE YDGI-RELATED"/>
    <property type="match status" value="1"/>
</dbReference>
<dbReference type="EMBL" id="WNKU01000046">
    <property type="protein sequence ID" value="MTV50937.1"/>
    <property type="molecule type" value="Genomic_DNA"/>
</dbReference>
<evidence type="ECO:0000313" key="8">
    <source>
        <dbReference type="Proteomes" id="UP000430670"/>
    </source>
</evidence>
<dbReference type="Gene3D" id="3.40.109.10">
    <property type="entry name" value="NADH Oxidase"/>
    <property type="match status" value="1"/>
</dbReference>
<dbReference type="Gene3D" id="3.40.109.30">
    <property type="entry name" value="putative nitroreductase (tm1586), domain 2"/>
    <property type="match status" value="1"/>
</dbReference>
<protein>
    <submittedName>
        <fullName evidence="7">Nitroreductase</fullName>
    </submittedName>
</protein>
<dbReference type="GO" id="GO:0016491">
    <property type="term" value="F:oxidoreductase activity"/>
    <property type="evidence" value="ECO:0007669"/>
    <property type="project" value="UniProtKB-KW"/>
</dbReference>
<accession>A0A6I3SSB8</accession>
<dbReference type="InterPro" id="IPR000415">
    <property type="entry name" value="Nitroreductase-like"/>
</dbReference>
<keyword evidence="5" id="KW-0560">Oxidoreductase</keyword>
<dbReference type="InterPro" id="IPR029478">
    <property type="entry name" value="TM1586_NiRdase"/>
</dbReference>
<dbReference type="PANTHER" id="PTHR43673:SF2">
    <property type="entry name" value="NITROREDUCTASE"/>
    <property type="match status" value="1"/>
</dbReference>
<comment type="cofactor">
    <cofactor evidence="1">
        <name>FMN</name>
        <dbReference type="ChEBI" id="CHEBI:58210"/>
    </cofactor>
</comment>
<dbReference type="RefSeq" id="WP_155478019.1">
    <property type="nucleotide sequence ID" value="NZ_WNKU01000046.1"/>
</dbReference>
<keyword evidence="3" id="KW-0285">Flavoprotein</keyword>
<comment type="similarity">
    <text evidence="2">Belongs to the nitroreductase family.</text>
</comment>
<name>A0A6I3SSB8_HELMO</name>
<evidence type="ECO:0000256" key="2">
    <source>
        <dbReference type="ARBA" id="ARBA00007118"/>
    </source>
</evidence>
<dbReference type="SUPFAM" id="SSF55469">
    <property type="entry name" value="FMN-dependent nitroreductase-like"/>
    <property type="match status" value="2"/>
</dbReference>